<proteinExistence type="predicted"/>
<dbReference type="EMBL" id="GBXM01079452">
    <property type="protein sequence ID" value="JAH29125.1"/>
    <property type="molecule type" value="Transcribed_RNA"/>
</dbReference>
<name>A0A0E9RKX8_ANGAN</name>
<reference evidence="1" key="2">
    <citation type="journal article" date="2015" name="Fish Shellfish Immunol.">
        <title>Early steps in the European eel (Anguilla anguilla)-Vibrio vulnificus interaction in the gills: Role of the RtxA13 toxin.</title>
        <authorList>
            <person name="Callol A."/>
            <person name="Pajuelo D."/>
            <person name="Ebbesson L."/>
            <person name="Teles M."/>
            <person name="MacKenzie S."/>
            <person name="Amaro C."/>
        </authorList>
    </citation>
    <scope>NUCLEOTIDE SEQUENCE</scope>
</reference>
<accession>A0A0E9RKX8</accession>
<organism evidence="1">
    <name type="scientific">Anguilla anguilla</name>
    <name type="common">European freshwater eel</name>
    <name type="synonym">Muraena anguilla</name>
    <dbReference type="NCBI Taxonomy" id="7936"/>
    <lineage>
        <taxon>Eukaryota</taxon>
        <taxon>Metazoa</taxon>
        <taxon>Chordata</taxon>
        <taxon>Craniata</taxon>
        <taxon>Vertebrata</taxon>
        <taxon>Euteleostomi</taxon>
        <taxon>Actinopterygii</taxon>
        <taxon>Neopterygii</taxon>
        <taxon>Teleostei</taxon>
        <taxon>Anguilliformes</taxon>
        <taxon>Anguillidae</taxon>
        <taxon>Anguilla</taxon>
    </lineage>
</organism>
<dbReference type="AlphaFoldDB" id="A0A0E9RKX8"/>
<sequence>MSACKIPRRLIVNVLAALGDLTRWGF</sequence>
<evidence type="ECO:0000313" key="1">
    <source>
        <dbReference type="EMBL" id="JAH29125.1"/>
    </source>
</evidence>
<reference evidence="1" key="1">
    <citation type="submission" date="2014-11" db="EMBL/GenBank/DDBJ databases">
        <authorList>
            <person name="Amaro Gonzalez C."/>
        </authorList>
    </citation>
    <scope>NUCLEOTIDE SEQUENCE</scope>
</reference>
<protein>
    <submittedName>
        <fullName evidence="1">Uncharacterized protein</fullName>
    </submittedName>
</protein>